<sequence length="87" mass="9692">MSCKIVDIQADLDVQTNGAWLGLGISKDDLMASHLGATEMLLKDSYTELRDGRALCGAEWMLDFTVLDASEKKLVRMDRYKKGMGSY</sequence>
<gene>
    <name evidence="1" type="ORF">ANCDUO_09281</name>
</gene>
<protein>
    <submittedName>
        <fullName evidence="1">Uncharacterized protein</fullName>
    </submittedName>
</protein>
<organism evidence="1 2">
    <name type="scientific">Ancylostoma duodenale</name>
    <dbReference type="NCBI Taxonomy" id="51022"/>
    <lineage>
        <taxon>Eukaryota</taxon>
        <taxon>Metazoa</taxon>
        <taxon>Ecdysozoa</taxon>
        <taxon>Nematoda</taxon>
        <taxon>Chromadorea</taxon>
        <taxon>Rhabditida</taxon>
        <taxon>Rhabditina</taxon>
        <taxon>Rhabditomorpha</taxon>
        <taxon>Strongyloidea</taxon>
        <taxon>Ancylostomatidae</taxon>
        <taxon>Ancylostomatinae</taxon>
        <taxon>Ancylostoma</taxon>
    </lineage>
</organism>
<accession>A0A0C2GN36</accession>
<evidence type="ECO:0000313" key="2">
    <source>
        <dbReference type="Proteomes" id="UP000054047"/>
    </source>
</evidence>
<dbReference type="OrthoDB" id="6372137at2759"/>
<dbReference type="Proteomes" id="UP000054047">
    <property type="component" value="Unassembled WGS sequence"/>
</dbReference>
<keyword evidence="2" id="KW-1185">Reference proteome</keyword>
<evidence type="ECO:0000313" key="1">
    <source>
        <dbReference type="EMBL" id="KIH60469.1"/>
    </source>
</evidence>
<dbReference type="AlphaFoldDB" id="A0A0C2GN36"/>
<dbReference type="EMBL" id="KN730932">
    <property type="protein sequence ID" value="KIH60469.1"/>
    <property type="molecule type" value="Genomic_DNA"/>
</dbReference>
<reference evidence="1 2" key="1">
    <citation type="submission" date="2013-12" db="EMBL/GenBank/DDBJ databases">
        <title>Draft genome of the parsitic nematode Ancylostoma duodenale.</title>
        <authorList>
            <person name="Mitreva M."/>
        </authorList>
    </citation>
    <scope>NUCLEOTIDE SEQUENCE [LARGE SCALE GENOMIC DNA]</scope>
    <source>
        <strain evidence="1 2">Zhejiang</strain>
    </source>
</reference>
<proteinExistence type="predicted"/>
<name>A0A0C2GN36_9BILA</name>